<keyword evidence="1" id="KW-0472">Membrane</keyword>
<feature type="transmembrane region" description="Helical" evidence="1">
    <location>
        <begin position="21"/>
        <end position="39"/>
    </location>
</feature>
<dbReference type="RefSeq" id="WP_091541408.1">
    <property type="nucleotide sequence ID" value="NZ_FONY01000007.1"/>
</dbReference>
<evidence type="ECO:0000259" key="2">
    <source>
        <dbReference type="Pfam" id="PF20584"/>
    </source>
</evidence>
<name>A0A1I2DKH3_9BACT</name>
<keyword evidence="1" id="KW-1133">Transmembrane helix</keyword>
<keyword evidence="1" id="KW-0812">Transmembrane</keyword>
<protein>
    <recommendedName>
        <fullName evidence="2">DUF6787 domain-containing protein</fullName>
    </recommendedName>
</protein>
<proteinExistence type="predicted"/>
<dbReference type="Pfam" id="PF20584">
    <property type="entry name" value="DUF6787"/>
    <property type="match status" value="1"/>
</dbReference>
<gene>
    <name evidence="3" type="ORF">SAMN04488541_100755</name>
</gene>
<feature type="domain" description="DUF6787" evidence="2">
    <location>
        <begin position="24"/>
        <end position="100"/>
    </location>
</feature>
<sequence>MKKTNFLHRLQERWQLKDLKQVIIVLIVFALTGTTAMFVKRPIFALLGITSDMAWWVRAVVWCLTILPIYNVLLLIYGFIFGQFTFFWNFEKKFFRRLFGIK</sequence>
<evidence type="ECO:0000256" key="1">
    <source>
        <dbReference type="SAM" id="Phobius"/>
    </source>
</evidence>
<dbReference type="EMBL" id="FONY01000007">
    <property type="protein sequence ID" value="SFE80957.1"/>
    <property type="molecule type" value="Genomic_DNA"/>
</dbReference>
<dbReference type="Proteomes" id="UP000199513">
    <property type="component" value="Unassembled WGS sequence"/>
</dbReference>
<dbReference type="STRING" id="1003.SAMN04488541_100755"/>
<organism evidence="3 4">
    <name type="scientific">Thermoflexibacter ruber</name>
    <dbReference type="NCBI Taxonomy" id="1003"/>
    <lineage>
        <taxon>Bacteria</taxon>
        <taxon>Pseudomonadati</taxon>
        <taxon>Bacteroidota</taxon>
        <taxon>Cytophagia</taxon>
        <taxon>Cytophagales</taxon>
        <taxon>Thermoflexibacteraceae</taxon>
        <taxon>Thermoflexibacter</taxon>
    </lineage>
</organism>
<dbReference type="OrthoDB" id="1151370at2"/>
<reference evidence="3 4" key="1">
    <citation type="submission" date="2016-10" db="EMBL/GenBank/DDBJ databases">
        <authorList>
            <person name="de Groot N.N."/>
        </authorList>
    </citation>
    <scope>NUCLEOTIDE SEQUENCE [LARGE SCALE GENOMIC DNA]</scope>
    <source>
        <strain>GEY</strain>
        <strain evidence="4">DSM 9560</strain>
    </source>
</reference>
<accession>A0A1I2DKH3</accession>
<evidence type="ECO:0000313" key="4">
    <source>
        <dbReference type="Proteomes" id="UP000199513"/>
    </source>
</evidence>
<evidence type="ECO:0000313" key="3">
    <source>
        <dbReference type="EMBL" id="SFE80957.1"/>
    </source>
</evidence>
<dbReference type="InterPro" id="IPR046714">
    <property type="entry name" value="DUF6787"/>
</dbReference>
<dbReference type="AlphaFoldDB" id="A0A1I2DKH3"/>
<feature type="transmembrane region" description="Helical" evidence="1">
    <location>
        <begin position="59"/>
        <end position="88"/>
    </location>
</feature>
<keyword evidence="4" id="KW-1185">Reference proteome</keyword>